<dbReference type="Proteomes" id="UP000239089">
    <property type="component" value="Unassembled WGS sequence"/>
</dbReference>
<dbReference type="EMBL" id="NHSJ01000133">
    <property type="protein sequence ID" value="PPQ26622.1"/>
    <property type="molecule type" value="Genomic_DNA"/>
</dbReference>
<protein>
    <submittedName>
        <fullName evidence="2">Sulfurtransferase</fullName>
    </submittedName>
</protein>
<organism evidence="2 3">
    <name type="scientific">Rhodoblastus sphagnicola</name>
    <dbReference type="NCBI Taxonomy" id="333368"/>
    <lineage>
        <taxon>Bacteria</taxon>
        <taxon>Pseudomonadati</taxon>
        <taxon>Pseudomonadota</taxon>
        <taxon>Alphaproteobacteria</taxon>
        <taxon>Hyphomicrobiales</taxon>
        <taxon>Rhodoblastaceae</taxon>
        <taxon>Rhodoblastus</taxon>
    </lineage>
</organism>
<dbReference type="AlphaFoldDB" id="A0A2S6MW91"/>
<name>A0A2S6MW91_9HYPH</name>
<dbReference type="OrthoDB" id="9799383at2"/>
<evidence type="ECO:0000259" key="1">
    <source>
        <dbReference type="Pfam" id="PF11127"/>
    </source>
</evidence>
<dbReference type="RefSeq" id="WP_104510371.1">
    <property type="nucleotide sequence ID" value="NZ_JACIGC010000001.1"/>
</dbReference>
<dbReference type="InterPro" id="IPR021309">
    <property type="entry name" value="YgaP-like_TM"/>
</dbReference>
<dbReference type="GO" id="GO:0016740">
    <property type="term" value="F:transferase activity"/>
    <property type="evidence" value="ECO:0007669"/>
    <property type="project" value="UniProtKB-KW"/>
</dbReference>
<dbReference type="Gene3D" id="6.10.140.1340">
    <property type="match status" value="1"/>
</dbReference>
<evidence type="ECO:0000313" key="2">
    <source>
        <dbReference type="EMBL" id="PPQ26622.1"/>
    </source>
</evidence>
<feature type="domain" description="Inner membrane protein YgaP-like transmembrane" evidence="1">
    <location>
        <begin position="2"/>
        <end position="56"/>
    </location>
</feature>
<gene>
    <name evidence="2" type="ORF">CCR94_21910</name>
</gene>
<proteinExistence type="predicted"/>
<sequence>MNLDRAALAFAGLMILVSLTLTHFVSPWFWLFTAFIGLNLLQAAFTGFCPAALVFKRFGVASGCVFK</sequence>
<accession>A0A2S6MW91</accession>
<keyword evidence="2" id="KW-0808">Transferase</keyword>
<keyword evidence="3" id="KW-1185">Reference proteome</keyword>
<evidence type="ECO:0000313" key="3">
    <source>
        <dbReference type="Proteomes" id="UP000239089"/>
    </source>
</evidence>
<dbReference type="Pfam" id="PF11127">
    <property type="entry name" value="YgaP-like_TM"/>
    <property type="match status" value="1"/>
</dbReference>
<comment type="caution">
    <text evidence="2">The sequence shown here is derived from an EMBL/GenBank/DDBJ whole genome shotgun (WGS) entry which is preliminary data.</text>
</comment>
<reference evidence="2 3" key="1">
    <citation type="journal article" date="2018" name="Arch. Microbiol.">
        <title>New insights into the metabolic potential of the phototrophic purple bacterium Rhodopila globiformis DSM 161(T) from its draft genome sequence and evidence for a vanadium-dependent nitrogenase.</title>
        <authorList>
            <person name="Imhoff J.F."/>
            <person name="Rahn T."/>
            <person name="Kunzel S."/>
            <person name="Neulinger S.C."/>
        </authorList>
    </citation>
    <scope>NUCLEOTIDE SEQUENCE [LARGE SCALE GENOMIC DNA]</scope>
    <source>
        <strain evidence="2 3">DSM 16996</strain>
    </source>
</reference>